<evidence type="ECO:0000259" key="1">
    <source>
        <dbReference type="Pfam" id="PF01796"/>
    </source>
</evidence>
<proteinExistence type="predicted"/>
<gene>
    <name evidence="3" type="ORF">FJZ47_02785</name>
</gene>
<evidence type="ECO:0000259" key="2">
    <source>
        <dbReference type="Pfam" id="PF12172"/>
    </source>
</evidence>
<sequence>MATPRPIRAMDPYAQVFWEYTQQKEFRLQQCRDCHKFRWPPGPSCDHCLSDQFDWALMTGRGKVLSWTTFHRAYFPEYPAPHTSIVLELEEGPLFVSYPVGVDVAHLREGMVLMLQWTDGEDKFGSYHLPVFGPIAG</sequence>
<dbReference type="Proteomes" id="UP000712673">
    <property type="component" value="Unassembled WGS sequence"/>
</dbReference>
<dbReference type="Pfam" id="PF01796">
    <property type="entry name" value="OB_ChsH2_C"/>
    <property type="match status" value="1"/>
</dbReference>
<feature type="domain" description="ChsH2 rubredoxin-like zinc ribbon" evidence="2">
    <location>
        <begin position="18"/>
        <end position="54"/>
    </location>
</feature>
<dbReference type="InterPro" id="IPR052513">
    <property type="entry name" value="Thioester_dehydratase-like"/>
</dbReference>
<dbReference type="InterPro" id="IPR012340">
    <property type="entry name" value="NA-bd_OB-fold"/>
</dbReference>
<dbReference type="Pfam" id="PF12172">
    <property type="entry name" value="zf-ChsH2"/>
    <property type="match status" value="1"/>
</dbReference>
<evidence type="ECO:0000313" key="4">
    <source>
        <dbReference type="Proteomes" id="UP000712673"/>
    </source>
</evidence>
<feature type="domain" description="ChsH2 C-terminal OB-fold" evidence="1">
    <location>
        <begin position="55"/>
        <end position="117"/>
    </location>
</feature>
<dbReference type="EMBL" id="VGLS01000046">
    <property type="protein sequence ID" value="MBM3222717.1"/>
    <property type="molecule type" value="Genomic_DNA"/>
</dbReference>
<dbReference type="SUPFAM" id="SSF50249">
    <property type="entry name" value="Nucleic acid-binding proteins"/>
    <property type="match status" value="1"/>
</dbReference>
<dbReference type="AlphaFoldDB" id="A0A938AZK7"/>
<comment type="caution">
    <text evidence="3">The sequence shown here is derived from an EMBL/GenBank/DDBJ whole genome shotgun (WGS) entry which is preliminary data.</text>
</comment>
<dbReference type="PANTHER" id="PTHR34075">
    <property type="entry name" value="BLR3430 PROTEIN"/>
    <property type="match status" value="1"/>
</dbReference>
<name>A0A938AZK7_UNCTE</name>
<evidence type="ECO:0000313" key="3">
    <source>
        <dbReference type="EMBL" id="MBM3222717.1"/>
    </source>
</evidence>
<dbReference type="InterPro" id="IPR002878">
    <property type="entry name" value="ChsH2_C"/>
</dbReference>
<dbReference type="InterPro" id="IPR022002">
    <property type="entry name" value="ChsH2_Znr"/>
</dbReference>
<dbReference type="Gene3D" id="6.10.30.10">
    <property type="match status" value="1"/>
</dbReference>
<reference evidence="3" key="1">
    <citation type="submission" date="2019-03" db="EMBL/GenBank/DDBJ databases">
        <title>Lake Tanganyika Metagenome-Assembled Genomes (MAGs).</title>
        <authorList>
            <person name="Tran P."/>
        </authorList>
    </citation>
    <scope>NUCLEOTIDE SEQUENCE</scope>
    <source>
        <strain evidence="3">K_DeepCast_65m_m2_066</strain>
    </source>
</reference>
<protein>
    <submittedName>
        <fullName evidence="3">Nucleic acid-binding protein</fullName>
    </submittedName>
</protein>
<organism evidence="3 4">
    <name type="scientific">Tectimicrobiota bacterium</name>
    <dbReference type="NCBI Taxonomy" id="2528274"/>
    <lineage>
        <taxon>Bacteria</taxon>
        <taxon>Pseudomonadati</taxon>
        <taxon>Nitrospinota/Tectimicrobiota group</taxon>
        <taxon>Candidatus Tectimicrobiota</taxon>
    </lineage>
</organism>
<dbReference type="PANTHER" id="PTHR34075:SF5">
    <property type="entry name" value="BLR3430 PROTEIN"/>
    <property type="match status" value="1"/>
</dbReference>
<accession>A0A938AZK7</accession>